<dbReference type="InterPro" id="IPR050103">
    <property type="entry name" value="Class-III_PLP-dep_AT"/>
</dbReference>
<dbReference type="Gene3D" id="3.40.640.10">
    <property type="entry name" value="Type I PLP-dependent aspartate aminotransferase-like (Major domain)"/>
    <property type="match status" value="1"/>
</dbReference>
<reference evidence="5 6" key="1">
    <citation type="journal article" date="2012" name="J. Bacteriol.">
        <title>Complete Genome Sequence of Desulfurococcus fermentans, a Hyperthermophilic Cellulolytic Crenarchaeon Isolated from a Freshwater Hot Spring in Kamchatka, Russia.</title>
        <authorList>
            <person name="Susanti D."/>
            <person name="Johnson E.F."/>
            <person name="Rodriguez J.R."/>
            <person name="Anderson I."/>
            <person name="Perevalova A.A."/>
            <person name="Kyrpides N."/>
            <person name="Lucas S."/>
            <person name="Han J."/>
            <person name="Lapidus A."/>
            <person name="Cheng J.F."/>
            <person name="Goodwin L."/>
            <person name="Pitluck S."/>
            <person name="Mavrommatis K."/>
            <person name="Peters L."/>
            <person name="Land M.L."/>
            <person name="Hauser L."/>
            <person name="Gopalan V."/>
            <person name="Chan P.P."/>
            <person name="Lowe T.M."/>
            <person name="Atomi H."/>
            <person name="Bonch-Osmolovskaya E.A."/>
            <person name="Woyke T."/>
            <person name="Mukhopadhyay B."/>
        </authorList>
    </citation>
    <scope>NUCLEOTIDE SEQUENCE [LARGE SCALE GENOMIC DNA]</scope>
    <source>
        <strain evidence="5 6">DSM 16532</strain>
    </source>
</reference>
<dbReference type="SUPFAM" id="SSF53383">
    <property type="entry name" value="PLP-dependent transferases"/>
    <property type="match status" value="1"/>
</dbReference>
<gene>
    <name evidence="5" type="ORF">Desfe_0775</name>
</gene>
<dbReference type="CDD" id="cd00610">
    <property type="entry name" value="OAT_like"/>
    <property type="match status" value="1"/>
</dbReference>
<dbReference type="Proteomes" id="UP000006175">
    <property type="component" value="Chromosome"/>
</dbReference>
<keyword evidence="5" id="KW-0032">Aminotransferase</keyword>
<dbReference type="InterPro" id="IPR005814">
    <property type="entry name" value="Aminotrans_3"/>
</dbReference>
<organism evidence="5 6">
    <name type="scientific">Desulfurococcus amylolyticus DSM 16532</name>
    <dbReference type="NCBI Taxonomy" id="768672"/>
    <lineage>
        <taxon>Archaea</taxon>
        <taxon>Thermoproteota</taxon>
        <taxon>Thermoprotei</taxon>
        <taxon>Desulfurococcales</taxon>
        <taxon>Desulfurococcaceae</taxon>
        <taxon>Desulfurococcus</taxon>
    </lineage>
</organism>
<keyword evidence="3 4" id="KW-0663">Pyridoxal phosphate</keyword>
<comment type="similarity">
    <text evidence="2 4">Belongs to the class-III pyridoxal-phosphate-dependent aminotransferase family.</text>
</comment>
<sequence>MSLDTFIEEYHRVFSRSSRTEYVPTVIKEAYNSVVIDVYGRRYIDFSSSASVVNTGYNNPKILDVVEKQLRKLIHYTHIYGFNEPALKLARKLISITGVVNGKVILGLSGSDANEGALFLSKAYNRRTYLLSYVNSFHGCTLMAAKASGIDLSRRVVRLLGEEGKTIFLPYPDCYRCPFGYTRGGCRLRCIEIVEEKIDELNGDVYGLIIEPIQGDGGIIPAPEEYISELQRILNKWSIPLIVDEVQTGVGRTGRWLAIQHYGVNPDIVTLGKALGGGLPISAIIGRSNIMESLPDFSYSFTLSGNPVASAVALAVIEYIEENNLVERARILGEHVVNELKGLMKEHELIGDVRGKGLMIGVDLVKNRETRERAVAEAKKVVWRSFELGLIVFSVSGNILRIQPPLTIEEEILDEGVRILEKAIDDVEKGRVRDDVVKMVKGWGDY</sequence>
<dbReference type="PIRSF" id="PIRSF000521">
    <property type="entry name" value="Transaminase_4ab_Lys_Orn"/>
    <property type="match status" value="1"/>
</dbReference>
<dbReference type="Gene3D" id="3.90.1150.10">
    <property type="entry name" value="Aspartate Aminotransferase, domain 1"/>
    <property type="match status" value="1"/>
</dbReference>
<evidence type="ECO:0000313" key="6">
    <source>
        <dbReference type="Proteomes" id="UP000006175"/>
    </source>
</evidence>
<dbReference type="Pfam" id="PF00202">
    <property type="entry name" value="Aminotran_3"/>
    <property type="match status" value="1"/>
</dbReference>
<dbReference type="GO" id="GO:0042802">
    <property type="term" value="F:identical protein binding"/>
    <property type="evidence" value="ECO:0007669"/>
    <property type="project" value="TreeGrafter"/>
</dbReference>
<dbReference type="KEGG" id="dfd:Desfe_0775"/>
<evidence type="ECO:0000256" key="2">
    <source>
        <dbReference type="ARBA" id="ARBA00008954"/>
    </source>
</evidence>
<dbReference type="RefSeq" id="WP_014767572.1">
    <property type="nucleotide sequence ID" value="NC_018001.1"/>
</dbReference>
<dbReference type="InterPro" id="IPR049704">
    <property type="entry name" value="Aminotrans_3_PPA_site"/>
</dbReference>
<keyword evidence="5" id="KW-0808">Transferase</keyword>
<dbReference type="GeneID" id="13061149"/>
<dbReference type="GO" id="GO:0030170">
    <property type="term" value="F:pyridoxal phosphate binding"/>
    <property type="evidence" value="ECO:0007669"/>
    <property type="project" value="InterPro"/>
</dbReference>
<dbReference type="EMBL" id="CP003321">
    <property type="protein sequence ID" value="AFL66672.1"/>
    <property type="molecule type" value="Genomic_DNA"/>
</dbReference>
<dbReference type="InterPro" id="IPR015421">
    <property type="entry name" value="PyrdxlP-dep_Trfase_major"/>
</dbReference>
<dbReference type="AlphaFoldDB" id="I3XRU8"/>
<dbReference type="GO" id="GO:0008483">
    <property type="term" value="F:transaminase activity"/>
    <property type="evidence" value="ECO:0007669"/>
    <property type="project" value="UniProtKB-KW"/>
</dbReference>
<keyword evidence="6" id="KW-1185">Reference proteome</keyword>
<evidence type="ECO:0000256" key="3">
    <source>
        <dbReference type="ARBA" id="ARBA00022898"/>
    </source>
</evidence>
<comment type="cofactor">
    <cofactor evidence="1">
        <name>pyridoxal 5'-phosphate</name>
        <dbReference type="ChEBI" id="CHEBI:597326"/>
    </cofactor>
</comment>
<dbReference type="PROSITE" id="PS00600">
    <property type="entry name" value="AA_TRANSFER_CLASS_3"/>
    <property type="match status" value="1"/>
</dbReference>
<evidence type="ECO:0000256" key="4">
    <source>
        <dbReference type="RuleBase" id="RU003560"/>
    </source>
</evidence>
<dbReference type="PANTHER" id="PTHR11986">
    <property type="entry name" value="AMINOTRANSFERASE CLASS III"/>
    <property type="match status" value="1"/>
</dbReference>
<name>I3XRU8_DESAM</name>
<evidence type="ECO:0000313" key="5">
    <source>
        <dbReference type="EMBL" id="AFL66672.1"/>
    </source>
</evidence>
<dbReference type="HOGENOM" id="CLU_016922_10_0_2"/>
<dbReference type="OrthoDB" id="6534at2157"/>
<dbReference type="InterPro" id="IPR015422">
    <property type="entry name" value="PyrdxlP-dep_Trfase_small"/>
</dbReference>
<dbReference type="InterPro" id="IPR015424">
    <property type="entry name" value="PyrdxlP-dep_Trfase"/>
</dbReference>
<dbReference type="eggNOG" id="arCOG00916">
    <property type="taxonomic scope" value="Archaea"/>
</dbReference>
<dbReference type="PANTHER" id="PTHR11986:SF58">
    <property type="entry name" value="LEUCINE_METHIONINE RACEMASE"/>
    <property type="match status" value="1"/>
</dbReference>
<protein>
    <submittedName>
        <fullName evidence="5">Aminotransferase class-III</fullName>
    </submittedName>
</protein>
<evidence type="ECO:0000256" key="1">
    <source>
        <dbReference type="ARBA" id="ARBA00001933"/>
    </source>
</evidence>
<accession>I3XRU8</accession>
<proteinExistence type="inferred from homology"/>